<protein>
    <submittedName>
        <fullName evidence="1">Uncharacterized protein</fullName>
    </submittedName>
</protein>
<keyword evidence="2" id="KW-1185">Reference proteome</keyword>
<accession>A0A8X6XCA0</accession>
<evidence type="ECO:0000313" key="1">
    <source>
        <dbReference type="EMBL" id="GFY50097.1"/>
    </source>
</evidence>
<dbReference type="OrthoDB" id="6465709at2759"/>
<dbReference type="EMBL" id="BMAV01007315">
    <property type="protein sequence ID" value="GFY50097.1"/>
    <property type="molecule type" value="Genomic_DNA"/>
</dbReference>
<dbReference type="AlphaFoldDB" id="A0A8X6XCA0"/>
<sequence>MPSRGRHGNDSPASLNAHVPQNHYSALIFPILEQRTRWVHHGNFDPSGPQHSICVAEASISSFFPTAPSRCVST</sequence>
<comment type="caution">
    <text evidence="1">The sequence shown here is derived from an EMBL/GenBank/DDBJ whole genome shotgun (WGS) entry which is preliminary data.</text>
</comment>
<evidence type="ECO:0000313" key="2">
    <source>
        <dbReference type="Proteomes" id="UP000886998"/>
    </source>
</evidence>
<gene>
    <name evidence="1" type="ORF">TNIN_48641</name>
</gene>
<proteinExistence type="predicted"/>
<organism evidence="1 2">
    <name type="scientific">Trichonephila inaurata madagascariensis</name>
    <dbReference type="NCBI Taxonomy" id="2747483"/>
    <lineage>
        <taxon>Eukaryota</taxon>
        <taxon>Metazoa</taxon>
        <taxon>Ecdysozoa</taxon>
        <taxon>Arthropoda</taxon>
        <taxon>Chelicerata</taxon>
        <taxon>Arachnida</taxon>
        <taxon>Araneae</taxon>
        <taxon>Araneomorphae</taxon>
        <taxon>Entelegynae</taxon>
        <taxon>Araneoidea</taxon>
        <taxon>Nephilidae</taxon>
        <taxon>Trichonephila</taxon>
        <taxon>Trichonephila inaurata</taxon>
    </lineage>
</organism>
<reference evidence="1" key="1">
    <citation type="submission" date="2020-08" db="EMBL/GenBank/DDBJ databases">
        <title>Multicomponent nature underlies the extraordinary mechanical properties of spider dragline silk.</title>
        <authorList>
            <person name="Kono N."/>
            <person name="Nakamura H."/>
            <person name="Mori M."/>
            <person name="Yoshida Y."/>
            <person name="Ohtoshi R."/>
            <person name="Malay A.D."/>
            <person name="Moran D.A.P."/>
            <person name="Tomita M."/>
            <person name="Numata K."/>
            <person name="Arakawa K."/>
        </authorList>
    </citation>
    <scope>NUCLEOTIDE SEQUENCE</scope>
</reference>
<name>A0A8X6XCA0_9ARAC</name>
<dbReference type="Proteomes" id="UP000886998">
    <property type="component" value="Unassembled WGS sequence"/>
</dbReference>